<organism evidence="2 3">
    <name type="scientific">Amycolatopsis sulphurea</name>
    <dbReference type="NCBI Taxonomy" id="76022"/>
    <lineage>
        <taxon>Bacteria</taxon>
        <taxon>Bacillati</taxon>
        <taxon>Actinomycetota</taxon>
        <taxon>Actinomycetes</taxon>
        <taxon>Pseudonocardiales</taxon>
        <taxon>Pseudonocardiaceae</taxon>
        <taxon>Amycolatopsis</taxon>
    </lineage>
</organism>
<reference evidence="2 3" key="1">
    <citation type="submission" date="2017-10" db="EMBL/GenBank/DDBJ databases">
        <title>Sequencing the genomes of 1000 actinobacteria strains.</title>
        <authorList>
            <person name="Klenk H.-P."/>
        </authorList>
    </citation>
    <scope>NUCLEOTIDE SEQUENCE [LARGE SCALE GENOMIC DNA]</scope>
    <source>
        <strain evidence="2 3">DSM 46092</strain>
    </source>
</reference>
<gene>
    <name evidence="2" type="ORF">ATK36_3800</name>
</gene>
<dbReference type="Proteomes" id="UP000243542">
    <property type="component" value="Unassembled WGS sequence"/>
</dbReference>
<feature type="transmembrane region" description="Helical" evidence="1">
    <location>
        <begin position="6"/>
        <end position="24"/>
    </location>
</feature>
<evidence type="ECO:0000313" key="3">
    <source>
        <dbReference type="Proteomes" id="UP000243542"/>
    </source>
</evidence>
<proteinExistence type="predicted"/>
<keyword evidence="1" id="KW-1133">Transmembrane helix</keyword>
<dbReference type="RefSeq" id="WP_098512732.1">
    <property type="nucleotide sequence ID" value="NZ_JBIAKZ010000052.1"/>
</dbReference>
<dbReference type="EMBL" id="PDJK01000002">
    <property type="protein sequence ID" value="PFG48695.1"/>
    <property type="molecule type" value="Genomic_DNA"/>
</dbReference>
<evidence type="ECO:0000256" key="1">
    <source>
        <dbReference type="SAM" id="Phobius"/>
    </source>
</evidence>
<evidence type="ECO:0008006" key="4">
    <source>
        <dbReference type="Google" id="ProtNLM"/>
    </source>
</evidence>
<dbReference type="AlphaFoldDB" id="A0A2A9FE49"/>
<keyword evidence="1" id="KW-0812">Transmembrane</keyword>
<keyword evidence="1" id="KW-0472">Membrane</keyword>
<keyword evidence="3" id="KW-1185">Reference proteome</keyword>
<accession>A0A2A9FE49</accession>
<evidence type="ECO:0000313" key="2">
    <source>
        <dbReference type="EMBL" id="PFG48695.1"/>
    </source>
</evidence>
<name>A0A2A9FE49_9PSEU</name>
<feature type="transmembrane region" description="Helical" evidence="1">
    <location>
        <begin position="129"/>
        <end position="148"/>
    </location>
</feature>
<feature type="transmembrane region" description="Helical" evidence="1">
    <location>
        <begin position="36"/>
        <end position="53"/>
    </location>
</feature>
<protein>
    <recommendedName>
        <fullName evidence="4">DUF1453 family protein</fullName>
    </recommendedName>
</protein>
<comment type="caution">
    <text evidence="2">The sequence shown here is derived from an EMBL/GenBank/DDBJ whole genome shotgun (WGS) entry which is preliminary data.</text>
</comment>
<feature type="transmembrane region" description="Helical" evidence="1">
    <location>
        <begin position="103"/>
        <end position="123"/>
    </location>
</feature>
<sequence>MHVNPLYVVLYVALGVLVIYRVVYKQLRGTTLTRKSLITIPIILVAVGVFTSLDSLRAADTDELVLLGMDIVVLAVLGLLRSASTKLTASGDTTFQKGSWATLVLWLATIGARVAFAFIGGSFGVSGALSSASIMLTLGVSIGAQNALTYYRIQQRGLPLVADAPRTLGSRR</sequence>
<feature type="transmembrane region" description="Helical" evidence="1">
    <location>
        <begin position="65"/>
        <end position="83"/>
    </location>
</feature>